<sequence length="203" mass="22168">MLILRSSGASPFGRKIKIAASVLGFSNRLDVQMAKTSDPSDSLRSQNPLGKIPALVLEDGSVLFDSPVILEYLDYLAGGEKLLPAGAERFDVLTKQALADGIVDAAILIVYERRFRPAEKVDDNWLSYQQEKIDRALSAFEANPPARVSHGSPDAAQIALACALGYLEFRLGATWRTTCPKLVEWLEDFASSVPSFETTHPTD</sequence>
<dbReference type="InterPro" id="IPR036282">
    <property type="entry name" value="Glutathione-S-Trfase_C_sf"/>
</dbReference>
<dbReference type="InterPro" id="IPR004045">
    <property type="entry name" value="Glutathione_S-Trfase_N"/>
</dbReference>
<dbReference type="EMBL" id="LVVZ01000005">
    <property type="protein sequence ID" value="OKL45486.1"/>
    <property type="molecule type" value="Genomic_DNA"/>
</dbReference>
<dbReference type="AlphaFoldDB" id="A0A1U7JL61"/>
<dbReference type="Gene3D" id="3.40.30.10">
    <property type="entry name" value="Glutaredoxin"/>
    <property type="match status" value="1"/>
</dbReference>
<organism evidence="2 3">
    <name type="scientific">Pseudovibrio exalbescens</name>
    <dbReference type="NCBI Taxonomy" id="197461"/>
    <lineage>
        <taxon>Bacteria</taxon>
        <taxon>Pseudomonadati</taxon>
        <taxon>Pseudomonadota</taxon>
        <taxon>Alphaproteobacteria</taxon>
        <taxon>Hyphomicrobiales</taxon>
        <taxon>Stappiaceae</taxon>
        <taxon>Pseudovibrio</taxon>
    </lineage>
</organism>
<dbReference type="PROSITE" id="PS50404">
    <property type="entry name" value="GST_NTER"/>
    <property type="match status" value="1"/>
</dbReference>
<proteinExistence type="predicted"/>
<evidence type="ECO:0000313" key="2">
    <source>
        <dbReference type="EMBL" id="OKL45486.1"/>
    </source>
</evidence>
<evidence type="ECO:0000313" key="3">
    <source>
        <dbReference type="Proteomes" id="UP000185783"/>
    </source>
</evidence>
<dbReference type="SUPFAM" id="SSF47616">
    <property type="entry name" value="GST C-terminal domain-like"/>
    <property type="match status" value="1"/>
</dbReference>
<dbReference type="SUPFAM" id="SSF52833">
    <property type="entry name" value="Thioredoxin-like"/>
    <property type="match status" value="1"/>
</dbReference>
<feature type="domain" description="GST N-terminal" evidence="1">
    <location>
        <begin position="1"/>
        <end position="81"/>
    </location>
</feature>
<reference evidence="2 3" key="1">
    <citation type="submission" date="2016-03" db="EMBL/GenBank/DDBJ databases">
        <title>Genome sequence of Nesiotobacter sp. nov., a moderately halophilic alphaproteobacterium isolated from the Yellow Sea, China.</title>
        <authorList>
            <person name="Zhang G."/>
            <person name="Zhang R."/>
        </authorList>
    </citation>
    <scope>NUCLEOTIDE SEQUENCE [LARGE SCALE GENOMIC DNA]</scope>
    <source>
        <strain evidence="2 3">WB1-6</strain>
    </source>
</reference>
<gene>
    <name evidence="2" type="ORF">A3843_04000</name>
</gene>
<dbReference type="CDD" id="cd03205">
    <property type="entry name" value="GST_C_6"/>
    <property type="match status" value="1"/>
</dbReference>
<dbReference type="InterPro" id="IPR036249">
    <property type="entry name" value="Thioredoxin-like_sf"/>
</dbReference>
<dbReference type="STRING" id="197461.A3843_04000"/>
<dbReference type="GO" id="GO:0016740">
    <property type="term" value="F:transferase activity"/>
    <property type="evidence" value="ECO:0007669"/>
    <property type="project" value="UniProtKB-KW"/>
</dbReference>
<dbReference type="Proteomes" id="UP000185783">
    <property type="component" value="Unassembled WGS sequence"/>
</dbReference>
<keyword evidence="3" id="KW-1185">Reference proteome</keyword>
<dbReference type="Gene3D" id="1.20.1050.10">
    <property type="match status" value="1"/>
</dbReference>
<keyword evidence="2" id="KW-0808">Transferase</keyword>
<comment type="caution">
    <text evidence="2">The sequence shown here is derived from an EMBL/GenBank/DDBJ whole genome shotgun (WGS) entry which is preliminary data.</text>
</comment>
<dbReference type="Pfam" id="PF13409">
    <property type="entry name" value="GST_N_2"/>
    <property type="match status" value="1"/>
</dbReference>
<accession>A0A1U7JL61</accession>
<evidence type="ECO:0000259" key="1">
    <source>
        <dbReference type="PROSITE" id="PS50404"/>
    </source>
</evidence>
<dbReference type="Pfam" id="PF13410">
    <property type="entry name" value="GST_C_2"/>
    <property type="match status" value="1"/>
</dbReference>
<protein>
    <submittedName>
        <fullName evidence="2">Glutathione S-transferase</fullName>
    </submittedName>
</protein>
<dbReference type="RefSeq" id="WP_028480018.1">
    <property type="nucleotide sequence ID" value="NZ_LVVZ01000005.1"/>
</dbReference>
<name>A0A1U7JL61_9HYPH</name>